<reference evidence="1 2" key="1">
    <citation type="submission" date="2020-08" db="EMBL/GenBank/DDBJ databases">
        <title>Genomic Encyclopedia of Type Strains, Phase IV (KMG-IV): sequencing the most valuable type-strain genomes for metagenomic binning, comparative biology and taxonomic classification.</title>
        <authorList>
            <person name="Goeker M."/>
        </authorList>
    </citation>
    <scope>NUCLEOTIDE SEQUENCE [LARGE SCALE GENOMIC DNA]</scope>
    <source>
        <strain evidence="1 2">DSM 2461</strain>
    </source>
</reference>
<organism evidence="1 2">
    <name type="scientific">Spirochaeta isovalerica</name>
    <dbReference type="NCBI Taxonomy" id="150"/>
    <lineage>
        <taxon>Bacteria</taxon>
        <taxon>Pseudomonadati</taxon>
        <taxon>Spirochaetota</taxon>
        <taxon>Spirochaetia</taxon>
        <taxon>Spirochaetales</taxon>
        <taxon>Spirochaetaceae</taxon>
        <taxon>Spirochaeta</taxon>
    </lineage>
</organism>
<name>A0A841R6Y8_9SPIO</name>
<sequence>MTRTIDARIFFLLPGESDRIRINQLVEREICESFILEEPGLVKKILLQQDKSILLIDYSTFPDCYKIEPYCREIIDICGEHLIRIFIVDSESRVPPFDRKISFLTRKESEDKDRMKSIVDDLNIWGLRSYIRFGSHNSRIAVFRMKIHQNWRTGVIHDISASGMSCSFDRHDDIDVSGKSTTIEIIIREQIFSLEGNFLIRRTFKNTNMFVLVFSSRRGGGNLNKLNSIIFKLTRQQVLEKIEKLASE</sequence>
<accession>A0A841R6Y8</accession>
<gene>
    <name evidence="1" type="ORF">HNR50_000774</name>
</gene>
<proteinExistence type="predicted"/>
<keyword evidence="2" id="KW-1185">Reference proteome</keyword>
<evidence type="ECO:0000313" key="1">
    <source>
        <dbReference type="EMBL" id="MBB6479141.1"/>
    </source>
</evidence>
<protein>
    <recommendedName>
        <fullName evidence="3">PilZ domain-containing protein</fullName>
    </recommendedName>
</protein>
<comment type="caution">
    <text evidence="1">The sequence shown here is derived from an EMBL/GenBank/DDBJ whole genome shotgun (WGS) entry which is preliminary data.</text>
</comment>
<dbReference type="Proteomes" id="UP000587760">
    <property type="component" value="Unassembled WGS sequence"/>
</dbReference>
<dbReference type="RefSeq" id="WP_184744010.1">
    <property type="nucleotide sequence ID" value="NZ_JACHGJ010000001.1"/>
</dbReference>
<evidence type="ECO:0000313" key="2">
    <source>
        <dbReference type="Proteomes" id="UP000587760"/>
    </source>
</evidence>
<dbReference type="AlphaFoldDB" id="A0A841R6Y8"/>
<dbReference type="EMBL" id="JACHGJ010000001">
    <property type="protein sequence ID" value="MBB6479141.1"/>
    <property type="molecule type" value="Genomic_DNA"/>
</dbReference>
<evidence type="ECO:0008006" key="3">
    <source>
        <dbReference type="Google" id="ProtNLM"/>
    </source>
</evidence>